<dbReference type="Proteomes" id="UP000615755">
    <property type="component" value="Unassembled WGS sequence"/>
</dbReference>
<dbReference type="RefSeq" id="WP_192507150.1">
    <property type="nucleotide sequence ID" value="NZ_AQGV01000012.1"/>
</dbReference>
<keyword evidence="3" id="KW-1185">Reference proteome</keyword>
<protein>
    <recommendedName>
        <fullName evidence="4">Lipoprotein</fullName>
    </recommendedName>
</protein>
<dbReference type="EMBL" id="AQGV01000012">
    <property type="protein sequence ID" value="MBE0367772.1"/>
    <property type="molecule type" value="Genomic_DNA"/>
</dbReference>
<evidence type="ECO:0000313" key="2">
    <source>
        <dbReference type="EMBL" id="MBE0367772.1"/>
    </source>
</evidence>
<name>A0ABR9EAI0_9GAMM</name>
<feature type="chain" id="PRO_5047486151" description="Lipoprotein" evidence="1">
    <location>
        <begin position="24"/>
        <end position="169"/>
    </location>
</feature>
<evidence type="ECO:0008006" key="4">
    <source>
        <dbReference type="Google" id="ProtNLM"/>
    </source>
</evidence>
<keyword evidence="1" id="KW-0732">Signal</keyword>
<sequence>MKFTYLLPAAILAASSCSFNVMSAPDIVLNTPLENTPVAHDQEAAFNSIVEFENADKGGQSAEAYERCRPTVYTRYTSVRMGDNRTIASFTHDGGNCRRYSFGIMRNYDGHDFKVTLVDSDGKKVAGGYSVAVSKSIFQAGKYYWQVENRTTAGSKTYGGMTYEVRSGG</sequence>
<evidence type="ECO:0000256" key="1">
    <source>
        <dbReference type="SAM" id="SignalP"/>
    </source>
</evidence>
<evidence type="ECO:0000313" key="3">
    <source>
        <dbReference type="Proteomes" id="UP000615755"/>
    </source>
</evidence>
<gene>
    <name evidence="2" type="ORF">PAUR_a1208</name>
</gene>
<comment type="caution">
    <text evidence="2">The sequence shown here is derived from an EMBL/GenBank/DDBJ whole genome shotgun (WGS) entry which is preliminary data.</text>
</comment>
<feature type="signal peptide" evidence="1">
    <location>
        <begin position="1"/>
        <end position="23"/>
    </location>
</feature>
<proteinExistence type="predicted"/>
<dbReference type="PROSITE" id="PS51257">
    <property type="entry name" value="PROKAR_LIPOPROTEIN"/>
    <property type="match status" value="1"/>
</dbReference>
<reference evidence="2 3" key="1">
    <citation type="submission" date="2015-03" db="EMBL/GenBank/DDBJ databases">
        <title>Genome sequence of Pseudoalteromonas aurantia.</title>
        <authorList>
            <person name="Xie B.-B."/>
            <person name="Rong J.-C."/>
            <person name="Qin Q.-L."/>
            <person name="Zhang Y.-Z."/>
        </authorList>
    </citation>
    <scope>NUCLEOTIDE SEQUENCE [LARGE SCALE GENOMIC DNA]</scope>
    <source>
        <strain evidence="2 3">208</strain>
    </source>
</reference>
<accession>A0ABR9EAI0</accession>
<organism evidence="2 3">
    <name type="scientific">Pseudoalteromonas aurantia 208</name>
    <dbReference type="NCBI Taxonomy" id="1314867"/>
    <lineage>
        <taxon>Bacteria</taxon>
        <taxon>Pseudomonadati</taxon>
        <taxon>Pseudomonadota</taxon>
        <taxon>Gammaproteobacteria</taxon>
        <taxon>Alteromonadales</taxon>
        <taxon>Pseudoalteromonadaceae</taxon>
        <taxon>Pseudoalteromonas</taxon>
    </lineage>
</organism>